<dbReference type="InterPro" id="IPR024747">
    <property type="entry name" value="Pyridox_Oxase-rel"/>
</dbReference>
<evidence type="ECO:0000313" key="2">
    <source>
        <dbReference type="EMBL" id="MBV7669761.1"/>
    </source>
</evidence>
<dbReference type="Gene3D" id="2.30.110.10">
    <property type="entry name" value="Electron Transport, Fmn-binding Protein, Chain A"/>
    <property type="match status" value="1"/>
</dbReference>
<protein>
    <submittedName>
        <fullName evidence="2">Pyridoxamine 5'-phosphate oxidase family protein</fullName>
    </submittedName>
</protein>
<proteinExistence type="predicted"/>
<feature type="region of interest" description="Disordered" evidence="1">
    <location>
        <begin position="1"/>
        <end position="51"/>
    </location>
</feature>
<dbReference type="Pfam" id="PF12900">
    <property type="entry name" value="Pyridox_ox_2"/>
    <property type="match status" value="1"/>
</dbReference>
<keyword evidence="3" id="KW-1185">Reference proteome</keyword>
<name>A0ABS6TNK4_STRHA</name>
<dbReference type="Proteomes" id="UP000735541">
    <property type="component" value="Unassembled WGS sequence"/>
</dbReference>
<evidence type="ECO:0000256" key="1">
    <source>
        <dbReference type="SAM" id="MobiDB-lite"/>
    </source>
</evidence>
<dbReference type="InterPro" id="IPR012349">
    <property type="entry name" value="Split_barrel_FMN-bd"/>
</dbReference>
<accession>A0ABS6TNK4</accession>
<gene>
    <name evidence="2" type="ORF">STHAL_09715</name>
</gene>
<evidence type="ECO:0000313" key="3">
    <source>
        <dbReference type="Proteomes" id="UP000735541"/>
    </source>
</evidence>
<organism evidence="2 3">
    <name type="scientific">Streptomyces halstedii</name>
    <dbReference type="NCBI Taxonomy" id="1944"/>
    <lineage>
        <taxon>Bacteria</taxon>
        <taxon>Bacillati</taxon>
        <taxon>Actinomycetota</taxon>
        <taxon>Actinomycetes</taxon>
        <taxon>Kitasatosporales</taxon>
        <taxon>Streptomycetaceae</taxon>
        <taxon>Streptomyces</taxon>
    </lineage>
</organism>
<comment type="caution">
    <text evidence="2">The sequence shown here is derived from an EMBL/GenBank/DDBJ whole genome shotgun (WGS) entry which is preliminary data.</text>
</comment>
<dbReference type="EMBL" id="JAHUVW010000001">
    <property type="protein sequence ID" value="MBV7669761.1"/>
    <property type="molecule type" value="Genomic_DNA"/>
</dbReference>
<sequence length="183" mass="19069">MPSPRPFDTGTGLGPASGSGPLTGPHRGSGPDSVSGSGTGPGPGSSSAPERRRAMELLARVRYGRLATSMRALPLLAVARHQVVEGRVLLRMHRGLGYHESCDGSVIAYGADNFDSAPAPGDPDGLWSVHFTGPAELTDPAPGERALFGAEPSRVNGEPFDPVYIRLEPHVVRMHTLGFGASP</sequence>
<reference evidence="2 3" key="1">
    <citation type="submission" date="2021-07" db="EMBL/GenBank/DDBJ databases">
        <title>Sequencing Streptomyces halstedii LGO-A4 genome an citrus endophytic actinomycete.</title>
        <authorList>
            <person name="Samborskyy M."/>
            <person name="Scott N."/>
            <person name="Deglau R."/>
            <person name="Dickens S."/>
            <person name="Oliveira L.G."/>
        </authorList>
    </citation>
    <scope>NUCLEOTIDE SEQUENCE [LARGE SCALE GENOMIC DNA]</scope>
    <source>
        <strain evidence="2 3">LGO-A4</strain>
    </source>
</reference>
<dbReference type="SUPFAM" id="SSF50475">
    <property type="entry name" value="FMN-binding split barrel"/>
    <property type="match status" value="1"/>
</dbReference>